<accession>A0A1I5SJW8</accession>
<evidence type="ECO:0000313" key="1">
    <source>
        <dbReference type="EMBL" id="SFP70982.1"/>
    </source>
</evidence>
<dbReference type="Proteomes" id="UP000182624">
    <property type="component" value="Unassembled WGS sequence"/>
</dbReference>
<dbReference type="PANTHER" id="PTHR36848:SF2">
    <property type="entry name" value="SECRETED PROTEIN"/>
    <property type="match status" value="1"/>
</dbReference>
<dbReference type="AlphaFoldDB" id="A0A1I5SJW8"/>
<dbReference type="OrthoDB" id="9761519at2"/>
<protein>
    <submittedName>
        <fullName evidence="1">Uncharacterized protein</fullName>
    </submittedName>
</protein>
<dbReference type="RefSeq" id="WP_074885561.1">
    <property type="nucleotide sequence ID" value="NZ_FOXO01000006.1"/>
</dbReference>
<keyword evidence="2" id="KW-1185">Reference proteome</keyword>
<organism evidence="1 2">
    <name type="scientific">Butyrivibrio proteoclasticus</name>
    <dbReference type="NCBI Taxonomy" id="43305"/>
    <lineage>
        <taxon>Bacteria</taxon>
        <taxon>Bacillati</taxon>
        <taxon>Bacillota</taxon>
        <taxon>Clostridia</taxon>
        <taxon>Lachnospirales</taxon>
        <taxon>Lachnospiraceae</taxon>
        <taxon>Butyrivibrio</taxon>
    </lineage>
</organism>
<proteinExistence type="predicted"/>
<sequence>MEIKALKEFTPIPFWFWNDDLSEDEILRQMKEMKDKGVDGFVIHPRKGLPSSIGYLSDEYFHYVKFAVKKAKEMDMKVVLYDEAMYPSGSAHGEVVKSDSSFASQGLKKIRKEDLGDEGEKIVAETTEDGHQIVYVLVSSGGTIRGVHPGEDDGEENAPKSADLLNPKAVAKFIELTHEKYYAELSEYFGDTIIAFFTDEPNILGRNAREDIIPWTEGLIDEFKAAGGKEEDIKYLFEKADAKKREDDFAGQEENANAAADTKRIYRQVVHNRLANSYYKQLSDWCTSHGIDLTGHPEKSTDIGYLKYFQRPCQDIVWRFVEPEDGHAIQGEHSTMGKCSSDSARHRGKRRNGNECFGCCGERQDPKLFTEKDMRWYLNWLFVRGVNLIYPHAFYYSIREDRGDERPPEVGLNNPFWPEYRKMSDFIKRMCYLNTDSVNCAQVAILCGQDTLSWKLAKPLFTNQIEFNYLEAELLGRCRLAEGKLCIAAQEYSVLLAEADEYNALDESGRKVIEEFEKSGGKVLIGQGQELLNPVLERVHRELAFSGDIYDLRCSHIVKDGKNLLILANEGLEPITVNWEDGEYRGISLWNPYTLETMAATGSMTIEPYDLWIMEIV</sequence>
<gene>
    <name evidence="1" type="ORF">SAMN04487928_106108</name>
</gene>
<dbReference type="EMBL" id="FOXO01000006">
    <property type="protein sequence ID" value="SFP70982.1"/>
    <property type="molecule type" value="Genomic_DNA"/>
</dbReference>
<evidence type="ECO:0000313" key="2">
    <source>
        <dbReference type="Proteomes" id="UP000182624"/>
    </source>
</evidence>
<dbReference type="PANTHER" id="PTHR36848">
    <property type="entry name" value="DNA-BINDING PROTEIN (PUTATIVE SECRETED PROTEIN)-RELATED"/>
    <property type="match status" value="1"/>
</dbReference>
<reference evidence="2" key="1">
    <citation type="submission" date="2016-10" db="EMBL/GenBank/DDBJ databases">
        <authorList>
            <person name="Varghese N."/>
            <person name="Submissions S."/>
        </authorList>
    </citation>
    <scope>NUCLEOTIDE SEQUENCE [LARGE SCALE GENOMIC DNA]</scope>
    <source>
        <strain evidence="2">P18</strain>
    </source>
</reference>
<dbReference type="InterPro" id="IPR053161">
    <property type="entry name" value="Ulvan_degrading_GH"/>
</dbReference>
<name>A0A1I5SJW8_9FIRM</name>